<dbReference type="InterPro" id="IPR012902">
    <property type="entry name" value="N_methyl_site"/>
</dbReference>
<dbReference type="AlphaFoldDB" id="A0A1I4NBM7"/>
<keyword evidence="8" id="KW-0472">Membrane</keyword>
<evidence type="ECO:0000256" key="2">
    <source>
        <dbReference type="ARBA" id="ARBA00021549"/>
    </source>
</evidence>
<evidence type="ECO:0000256" key="9">
    <source>
        <dbReference type="ARBA" id="ARBA00025772"/>
    </source>
</evidence>
<keyword evidence="13" id="KW-1185">Reference proteome</keyword>
<evidence type="ECO:0000256" key="6">
    <source>
        <dbReference type="ARBA" id="ARBA00022692"/>
    </source>
</evidence>
<dbReference type="Proteomes" id="UP000199470">
    <property type="component" value="Unassembled WGS sequence"/>
</dbReference>
<dbReference type="Gene3D" id="3.55.40.10">
    <property type="entry name" value="minor pseudopilin epsh domain"/>
    <property type="match status" value="1"/>
</dbReference>
<dbReference type="Pfam" id="PF07963">
    <property type="entry name" value="N_methyl"/>
    <property type="match status" value="1"/>
</dbReference>
<sequence>MSRRRAAPCGTTLVELLFALALLAILAGAAAPAYQQLIARQQLRAAVNDLHGAIDLARSQAIARGGRVLLAPLEPGGADWRLGWVVFVDRNGDRRPNAGDERLFQQGPVADGIRIAGAFSAGAAPPYLAYNGAGRSCAAGNSLAARWGTLSLVQGKQVRNLKINMLGRVRMCDPQLRPAGCSSAPE</sequence>
<evidence type="ECO:0000256" key="5">
    <source>
        <dbReference type="ARBA" id="ARBA00022519"/>
    </source>
</evidence>
<evidence type="ECO:0000256" key="3">
    <source>
        <dbReference type="ARBA" id="ARBA00022475"/>
    </source>
</evidence>
<dbReference type="GO" id="GO:0005886">
    <property type="term" value="C:plasma membrane"/>
    <property type="evidence" value="ECO:0007669"/>
    <property type="project" value="UniProtKB-SubCell"/>
</dbReference>
<dbReference type="EMBL" id="FOTW01000013">
    <property type="protein sequence ID" value="SFM12717.1"/>
    <property type="molecule type" value="Genomic_DNA"/>
</dbReference>
<evidence type="ECO:0000256" key="4">
    <source>
        <dbReference type="ARBA" id="ARBA00022481"/>
    </source>
</evidence>
<comment type="similarity">
    <text evidence="9">Belongs to the GSP H family.</text>
</comment>
<organism evidence="12 13">
    <name type="scientific">Rugamonas rubra</name>
    <dbReference type="NCBI Taxonomy" id="758825"/>
    <lineage>
        <taxon>Bacteria</taxon>
        <taxon>Pseudomonadati</taxon>
        <taxon>Pseudomonadota</taxon>
        <taxon>Betaproteobacteria</taxon>
        <taxon>Burkholderiales</taxon>
        <taxon>Oxalobacteraceae</taxon>
        <taxon>Telluria group</taxon>
        <taxon>Rugamonas</taxon>
    </lineage>
</organism>
<evidence type="ECO:0000256" key="7">
    <source>
        <dbReference type="ARBA" id="ARBA00022989"/>
    </source>
</evidence>
<comment type="subcellular location">
    <subcellularLocation>
        <location evidence="1">Cell inner membrane</location>
        <topology evidence="1">Single-pass membrane protein</topology>
    </subcellularLocation>
</comment>
<reference evidence="12 13" key="1">
    <citation type="submission" date="2016-10" db="EMBL/GenBank/DDBJ databases">
        <authorList>
            <person name="de Groot N.N."/>
        </authorList>
    </citation>
    <scope>NUCLEOTIDE SEQUENCE [LARGE SCALE GENOMIC DNA]</scope>
    <source>
        <strain evidence="12 13">ATCC 43154</strain>
    </source>
</reference>
<evidence type="ECO:0000259" key="11">
    <source>
        <dbReference type="Pfam" id="PF12019"/>
    </source>
</evidence>
<dbReference type="InterPro" id="IPR022346">
    <property type="entry name" value="T2SS_GspH"/>
</dbReference>
<dbReference type="SUPFAM" id="SSF54523">
    <property type="entry name" value="Pili subunits"/>
    <property type="match status" value="1"/>
</dbReference>
<evidence type="ECO:0000256" key="8">
    <source>
        <dbReference type="ARBA" id="ARBA00023136"/>
    </source>
</evidence>
<dbReference type="Pfam" id="PF12019">
    <property type="entry name" value="GspH"/>
    <property type="match status" value="1"/>
</dbReference>
<evidence type="ECO:0000313" key="12">
    <source>
        <dbReference type="EMBL" id="SFM12717.1"/>
    </source>
</evidence>
<gene>
    <name evidence="12" type="ORF">SAMN02982985_02823</name>
</gene>
<dbReference type="STRING" id="758825.SAMN02982985_02823"/>
<evidence type="ECO:0000313" key="13">
    <source>
        <dbReference type="Proteomes" id="UP000199470"/>
    </source>
</evidence>
<accession>A0A1I4NBM7</accession>
<dbReference type="GO" id="GO:0015628">
    <property type="term" value="P:protein secretion by the type II secretion system"/>
    <property type="evidence" value="ECO:0007669"/>
    <property type="project" value="InterPro"/>
</dbReference>
<keyword evidence="4" id="KW-0488">Methylation</keyword>
<feature type="domain" description="General secretion pathway GspH" evidence="11">
    <location>
        <begin position="46"/>
        <end position="167"/>
    </location>
</feature>
<name>A0A1I4NBM7_9BURK</name>
<dbReference type="InterPro" id="IPR045584">
    <property type="entry name" value="Pilin-like"/>
</dbReference>
<evidence type="ECO:0000256" key="10">
    <source>
        <dbReference type="ARBA" id="ARBA00030775"/>
    </source>
</evidence>
<dbReference type="RefSeq" id="WP_093388337.1">
    <property type="nucleotide sequence ID" value="NZ_FOTW01000013.1"/>
</dbReference>
<protein>
    <recommendedName>
        <fullName evidence="2">Type II secretion system protein H</fullName>
    </recommendedName>
    <alternativeName>
        <fullName evidence="10">General secretion pathway protein H</fullName>
    </alternativeName>
</protein>
<keyword evidence="5" id="KW-0997">Cell inner membrane</keyword>
<keyword evidence="6" id="KW-0812">Transmembrane</keyword>
<keyword evidence="7" id="KW-1133">Transmembrane helix</keyword>
<keyword evidence="3" id="KW-1003">Cell membrane</keyword>
<dbReference type="OrthoDB" id="8929668at2"/>
<dbReference type="GO" id="GO:0015627">
    <property type="term" value="C:type II protein secretion system complex"/>
    <property type="evidence" value="ECO:0007669"/>
    <property type="project" value="InterPro"/>
</dbReference>
<proteinExistence type="inferred from homology"/>
<evidence type="ECO:0000256" key="1">
    <source>
        <dbReference type="ARBA" id="ARBA00004377"/>
    </source>
</evidence>